<evidence type="ECO:0000256" key="17">
    <source>
        <dbReference type="ARBA" id="ARBA00030165"/>
    </source>
</evidence>
<keyword evidence="7" id="KW-0153">Cholesterol metabolism</keyword>
<evidence type="ECO:0000256" key="5">
    <source>
        <dbReference type="ARBA" id="ARBA00022516"/>
    </source>
</evidence>
<keyword evidence="10 20" id="KW-1133">Transmembrane helix</keyword>
<dbReference type="EMBL" id="AMQN01003411">
    <property type="status" value="NOT_ANNOTATED_CDS"/>
    <property type="molecule type" value="Genomic_DNA"/>
</dbReference>
<evidence type="ECO:0000313" key="22">
    <source>
        <dbReference type="EnsemblMetazoa" id="CapteP175708"/>
    </source>
</evidence>
<keyword evidence="13" id="KW-0443">Lipid metabolism</keyword>
<comment type="similarity">
    <text evidence="3">Belongs to the ERG4/ERG24 family.</text>
</comment>
<comment type="subcellular location">
    <subcellularLocation>
        <location evidence="1">Membrane</location>
        <topology evidence="1">Multi-pass membrane protein</topology>
    </subcellularLocation>
</comment>
<dbReference type="UniPathway" id="UPA00063"/>
<dbReference type="EnsemblMetazoa" id="CapteT175708">
    <property type="protein sequence ID" value="CapteP175708"/>
    <property type="gene ID" value="CapteG175708"/>
</dbReference>
<dbReference type="HOGENOM" id="CLU_015631_0_1_1"/>
<dbReference type="Pfam" id="PF01222">
    <property type="entry name" value="ERG4_ERG24"/>
    <property type="match status" value="1"/>
</dbReference>
<dbReference type="FunCoup" id="R7TC84">
    <property type="interactions" value="573"/>
</dbReference>
<dbReference type="GO" id="GO:0005789">
    <property type="term" value="C:endoplasmic reticulum membrane"/>
    <property type="evidence" value="ECO:0007669"/>
    <property type="project" value="TreeGrafter"/>
</dbReference>
<reference evidence="22" key="3">
    <citation type="submission" date="2015-06" db="UniProtKB">
        <authorList>
            <consortium name="EnsemblMetazoa"/>
        </authorList>
    </citation>
    <scope>IDENTIFICATION</scope>
</reference>
<keyword evidence="23" id="KW-1185">Reference proteome</keyword>
<dbReference type="GO" id="GO:0050613">
    <property type="term" value="F:Delta14-sterol reductase activity"/>
    <property type="evidence" value="ECO:0007669"/>
    <property type="project" value="UniProtKB-EC"/>
</dbReference>
<keyword evidence="14 20" id="KW-0472">Membrane</keyword>
<keyword evidence="5" id="KW-0444">Lipid biosynthesis</keyword>
<evidence type="ECO:0000256" key="18">
    <source>
        <dbReference type="ARBA" id="ARBA00031227"/>
    </source>
</evidence>
<evidence type="ECO:0000256" key="9">
    <source>
        <dbReference type="ARBA" id="ARBA00022955"/>
    </source>
</evidence>
<evidence type="ECO:0000256" key="11">
    <source>
        <dbReference type="ARBA" id="ARBA00023002"/>
    </source>
</evidence>
<evidence type="ECO:0000256" key="6">
    <source>
        <dbReference type="ARBA" id="ARBA00022692"/>
    </source>
</evidence>
<keyword evidence="8" id="KW-0521">NADP</keyword>
<keyword evidence="11" id="KW-0560">Oxidoreductase</keyword>
<protein>
    <recommendedName>
        <fullName evidence="19">Delta(14)-sterol reductase</fullName>
        <ecNumber evidence="4">1.3.1.70</ecNumber>
    </recommendedName>
    <alternativeName>
        <fullName evidence="17">C-14 sterol reductase</fullName>
    </alternativeName>
    <alternativeName>
        <fullName evidence="18">Sterol C14-reductase</fullName>
    </alternativeName>
</protein>
<feature type="transmembrane region" description="Helical" evidence="20">
    <location>
        <begin position="220"/>
        <end position="239"/>
    </location>
</feature>
<feature type="transmembrane region" description="Helical" evidence="20">
    <location>
        <begin position="56"/>
        <end position="78"/>
    </location>
</feature>
<dbReference type="InterPro" id="IPR001171">
    <property type="entry name" value="ERG24_DHCR-like"/>
</dbReference>
<evidence type="ECO:0000256" key="19">
    <source>
        <dbReference type="ARBA" id="ARBA00069705"/>
    </source>
</evidence>
<proteinExistence type="inferred from homology"/>
<evidence type="ECO:0000313" key="21">
    <source>
        <dbReference type="EMBL" id="ELT88706.1"/>
    </source>
</evidence>
<keyword evidence="12" id="KW-0756">Sterol biosynthesis</keyword>
<evidence type="ECO:0000256" key="8">
    <source>
        <dbReference type="ARBA" id="ARBA00022857"/>
    </source>
</evidence>
<dbReference type="Gene3D" id="1.20.120.1630">
    <property type="match status" value="1"/>
</dbReference>
<dbReference type="InterPro" id="IPR018083">
    <property type="entry name" value="Sterol_reductase_CS"/>
</dbReference>
<organism evidence="21">
    <name type="scientific">Capitella teleta</name>
    <name type="common">Polychaete worm</name>
    <dbReference type="NCBI Taxonomy" id="283909"/>
    <lineage>
        <taxon>Eukaryota</taxon>
        <taxon>Metazoa</taxon>
        <taxon>Spiralia</taxon>
        <taxon>Lophotrochozoa</taxon>
        <taxon>Annelida</taxon>
        <taxon>Polychaeta</taxon>
        <taxon>Sedentaria</taxon>
        <taxon>Scolecida</taxon>
        <taxon>Capitellidae</taxon>
        <taxon>Capitella</taxon>
    </lineage>
</organism>
<dbReference type="FunFam" id="1.20.120.1630:FF:000011">
    <property type="entry name" value="Delta(14)-sterol reductase"/>
    <property type="match status" value="1"/>
</dbReference>
<comment type="pathway">
    <text evidence="2">Steroid biosynthesis; cholesterol biosynthesis.</text>
</comment>
<dbReference type="PROSITE" id="PS01018">
    <property type="entry name" value="STEROL_REDUCT_2"/>
    <property type="match status" value="1"/>
</dbReference>
<feature type="transmembrane region" description="Helical" evidence="20">
    <location>
        <begin position="284"/>
        <end position="303"/>
    </location>
</feature>
<evidence type="ECO:0000256" key="1">
    <source>
        <dbReference type="ARBA" id="ARBA00004141"/>
    </source>
</evidence>
<keyword evidence="15" id="KW-1207">Sterol metabolism</keyword>
<evidence type="ECO:0000256" key="10">
    <source>
        <dbReference type="ARBA" id="ARBA00022989"/>
    </source>
</evidence>
<feature type="transmembrane region" description="Helical" evidence="20">
    <location>
        <begin position="129"/>
        <end position="149"/>
    </location>
</feature>
<accession>R7TC84</accession>
<evidence type="ECO:0000256" key="14">
    <source>
        <dbReference type="ARBA" id="ARBA00023136"/>
    </source>
</evidence>
<dbReference type="STRING" id="283909.R7TC84"/>
<feature type="transmembrane region" description="Helical" evidence="20">
    <location>
        <begin position="368"/>
        <end position="386"/>
    </location>
</feature>
<evidence type="ECO:0000256" key="12">
    <source>
        <dbReference type="ARBA" id="ARBA00023011"/>
    </source>
</evidence>
<dbReference type="EMBL" id="KB311733">
    <property type="protein sequence ID" value="ELT88706.1"/>
    <property type="molecule type" value="Genomic_DNA"/>
</dbReference>
<keyword evidence="6 20" id="KW-0812">Transmembrane</keyword>
<feature type="transmembrane region" description="Helical" evidence="20">
    <location>
        <begin position="254"/>
        <end position="272"/>
    </location>
</feature>
<feature type="transmembrane region" description="Helical" evidence="20">
    <location>
        <begin position="99"/>
        <end position="117"/>
    </location>
</feature>
<dbReference type="PROSITE" id="PS01017">
    <property type="entry name" value="STEROL_REDUCT_1"/>
    <property type="match status" value="1"/>
</dbReference>
<evidence type="ECO:0000256" key="15">
    <source>
        <dbReference type="ARBA" id="ARBA00023166"/>
    </source>
</evidence>
<feature type="transmembrane region" description="Helical" evidence="20">
    <location>
        <begin position="12"/>
        <end position="36"/>
    </location>
</feature>
<gene>
    <name evidence="21" type="ORF">CAPTEDRAFT_175708</name>
</gene>
<evidence type="ECO:0000256" key="13">
    <source>
        <dbReference type="ARBA" id="ARBA00023098"/>
    </source>
</evidence>
<reference evidence="23" key="1">
    <citation type="submission" date="2012-12" db="EMBL/GenBank/DDBJ databases">
        <authorList>
            <person name="Hellsten U."/>
            <person name="Grimwood J."/>
            <person name="Chapman J.A."/>
            <person name="Shapiro H."/>
            <person name="Aerts A."/>
            <person name="Otillar R.P."/>
            <person name="Terry A.Y."/>
            <person name="Boore J.L."/>
            <person name="Simakov O."/>
            <person name="Marletaz F."/>
            <person name="Cho S.-J."/>
            <person name="Edsinger-Gonzales E."/>
            <person name="Havlak P."/>
            <person name="Kuo D.-H."/>
            <person name="Larsson T."/>
            <person name="Lv J."/>
            <person name="Arendt D."/>
            <person name="Savage R."/>
            <person name="Osoegawa K."/>
            <person name="de Jong P."/>
            <person name="Lindberg D.R."/>
            <person name="Seaver E.C."/>
            <person name="Weisblat D.A."/>
            <person name="Putnam N.H."/>
            <person name="Grigoriev I.V."/>
            <person name="Rokhsar D.S."/>
        </authorList>
    </citation>
    <scope>NUCLEOTIDE SEQUENCE</scope>
    <source>
        <strain evidence="23">I ESC-2004</strain>
    </source>
</reference>
<keyword evidence="16" id="KW-0753">Steroid metabolism</keyword>
<name>R7TC84_CAPTE</name>
<keyword evidence="7" id="KW-0152">Cholesterol biosynthesis</keyword>
<evidence type="ECO:0000256" key="16">
    <source>
        <dbReference type="ARBA" id="ARBA00023221"/>
    </source>
</evidence>
<reference evidence="21 23" key="2">
    <citation type="journal article" date="2013" name="Nature">
        <title>Insights into bilaterian evolution from three spiralian genomes.</title>
        <authorList>
            <person name="Simakov O."/>
            <person name="Marletaz F."/>
            <person name="Cho S.J."/>
            <person name="Edsinger-Gonzales E."/>
            <person name="Havlak P."/>
            <person name="Hellsten U."/>
            <person name="Kuo D.H."/>
            <person name="Larsson T."/>
            <person name="Lv J."/>
            <person name="Arendt D."/>
            <person name="Savage R."/>
            <person name="Osoegawa K."/>
            <person name="de Jong P."/>
            <person name="Grimwood J."/>
            <person name="Chapman J.A."/>
            <person name="Shapiro H."/>
            <person name="Aerts A."/>
            <person name="Otillar R.P."/>
            <person name="Terry A.Y."/>
            <person name="Boore J.L."/>
            <person name="Grigoriev I.V."/>
            <person name="Lindberg D.R."/>
            <person name="Seaver E.C."/>
            <person name="Weisblat D.A."/>
            <person name="Putnam N.H."/>
            <person name="Rokhsar D.S."/>
        </authorList>
    </citation>
    <scope>NUCLEOTIDE SEQUENCE</scope>
    <source>
        <strain evidence="21 23">I ESC-2004</strain>
    </source>
</reference>
<dbReference type="PANTHER" id="PTHR21257:SF52">
    <property type="entry name" value="DELTA(14)-STEROL REDUCTASE TM7SF2"/>
    <property type="match status" value="1"/>
</dbReference>
<dbReference type="PANTHER" id="PTHR21257">
    <property type="entry name" value="DELTA(14)-STEROL REDUCTASE"/>
    <property type="match status" value="1"/>
</dbReference>
<keyword evidence="9" id="KW-0752">Steroid biosynthesis</keyword>
<dbReference type="OMA" id="PNYMGDL"/>
<dbReference type="OrthoDB" id="5326588at2759"/>
<dbReference type="Proteomes" id="UP000014760">
    <property type="component" value="Unassembled WGS sequence"/>
</dbReference>
<evidence type="ECO:0000256" key="3">
    <source>
        <dbReference type="ARBA" id="ARBA00005402"/>
    </source>
</evidence>
<evidence type="ECO:0000256" key="7">
    <source>
        <dbReference type="ARBA" id="ARBA00022778"/>
    </source>
</evidence>
<evidence type="ECO:0000256" key="20">
    <source>
        <dbReference type="SAM" id="Phobius"/>
    </source>
</evidence>
<evidence type="ECO:0000313" key="23">
    <source>
        <dbReference type="Proteomes" id="UP000014760"/>
    </source>
</evidence>
<dbReference type="GO" id="GO:0006695">
    <property type="term" value="P:cholesterol biosynthetic process"/>
    <property type="evidence" value="ECO:0007669"/>
    <property type="project" value="UniProtKB-UniPathway"/>
</dbReference>
<dbReference type="EC" id="1.3.1.70" evidence="4"/>
<sequence length="416" mass="47369">MTSKKKTQSYEFGGVPGACAMVCGLPLTVFGLNLICNSKSCSIFLIPDQLPPLSDFFNWTSVYIFFGWFAFQAVIAALPIGQVHLGLPLKNGQRLPYRCNAFIAFVLSVCGFFVLIYQGYDPSVVYENFLPLASIATVFSYVMSCYLYLRSHTVPENELAEGGNSGYIIYDYFIGRELNPRLGPWDLKFFCELRPGLIGWVMLDLCFCAEAYKQQGEVPAALALVTFFHAFYVADALWFEEAILTTMDIVHDGFGLMLAFGDLAWVPFLYCLQARFCLEHPQSWSTPALFVILLMHLVGYTIFRKSNSQKNQFRKNPDDVSVKHLQTLTTVSGRKLLTSGWWGMCRHPNYLGDLLMALSWSLPSGANLLPYFYPIYFLGLLVHRFSRDDHNCQKKYGADWVKYCKLVPYKIFPYIY</sequence>
<evidence type="ECO:0000256" key="4">
    <source>
        <dbReference type="ARBA" id="ARBA00012413"/>
    </source>
</evidence>
<evidence type="ECO:0000256" key="2">
    <source>
        <dbReference type="ARBA" id="ARBA00004770"/>
    </source>
</evidence>
<dbReference type="GO" id="GO:0005637">
    <property type="term" value="C:nuclear inner membrane"/>
    <property type="evidence" value="ECO:0007669"/>
    <property type="project" value="TreeGrafter"/>
</dbReference>
<dbReference type="AlphaFoldDB" id="R7TC84"/>